<feature type="region of interest" description="Disordered" evidence="1">
    <location>
        <begin position="1"/>
        <end position="55"/>
    </location>
</feature>
<proteinExistence type="predicted"/>
<accession>A0AAE1A145</accession>
<keyword evidence="3" id="KW-1185">Reference proteome</keyword>
<comment type="caution">
    <text evidence="2">The sequence shown here is derived from an EMBL/GenBank/DDBJ whole genome shotgun (WGS) entry which is preliminary data.</text>
</comment>
<sequence>MLGETDGHSARRGTRFRPLIRSADAPEVVKSGLSEGAPQKDPPAPPTLVEHHPRPPKIEHLCATLYTSKNSQLSQLSRESRCGKFSPSPTPVTAGVNFLPYLLKTRLYKAGDRLRKSRLN</sequence>
<gene>
    <name evidence="2" type="ORF">RRG08_016766</name>
</gene>
<dbReference type="EMBL" id="JAWDGP010002977">
    <property type="protein sequence ID" value="KAK3778302.1"/>
    <property type="molecule type" value="Genomic_DNA"/>
</dbReference>
<dbReference type="AlphaFoldDB" id="A0AAE1A145"/>
<name>A0AAE1A145_9GAST</name>
<evidence type="ECO:0000313" key="3">
    <source>
        <dbReference type="Proteomes" id="UP001283361"/>
    </source>
</evidence>
<evidence type="ECO:0000256" key="1">
    <source>
        <dbReference type="SAM" id="MobiDB-lite"/>
    </source>
</evidence>
<organism evidence="2 3">
    <name type="scientific">Elysia crispata</name>
    <name type="common">lettuce slug</name>
    <dbReference type="NCBI Taxonomy" id="231223"/>
    <lineage>
        <taxon>Eukaryota</taxon>
        <taxon>Metazoa</taxon>
        <taxon>Spiralia</taxon>
        <taxon>Lophotrochozoa</taxon>
        <taxon>Mollusca</taxon>
        <taxon>Gastropoda</taxon>
        <taxon>Heterobranchia</taxon>
        <taxon>Euthyneura</taxon>
        <taxon>Panpulmonata</taxon>
        <taxon>Sacoglossa</taxon>
        <taxon>Placobranchoidea</taxon>
        <taxon>Plakobranchidae</taxon>
        <taxon>Elysia</taxon>
    </lineage>
</organism>
<dbReference type="Proteomes" id="UP001283361">
    <property type="component" value="Unassembled WGS sequence"/>
</dbReference>
<reference evidence="2" key="1">
    <citation type="journal article" date="2023" name="G3 (Bethesda)">
        <title>A reference genome for the long-term kleptoplast-retaining sea slug Elysia crispata morphotype clarki.</title>
        <authorList>
            <person name="Eastman K.E."/>
            <person name="Pendleton A.L."/>
            <person name="Shaikh M.A."/>
            <person name="Suttiyut T."/>
            <person name="Ogas R."/>
            <person name="Tomko P."/>
            <person name="Gavelis G."/>
            <person name="Widhalm J.R."/>
            <person name="Wisecaver J.H."/>
        </authorList>
    </citation>
    <scope>NUCLEOTIDE SEQUENCE</scope>
    <source>
        <strain evidence="2">ECLA1</strain>
    </source>
</reference>
<evidence type="ECO:0000313" key="2">
    <source>
        <dbReference type="EMBL" id="KAK3778302.1"/>
    </source>
</evidence>
<protein>
    <submittedName>
        <fullName evidence="2">Uncharacterized protein</fullName>
    </submittedName>
</protein>